<keyword evidence="5" id="KW-1133">Transmembrane helix</keyword>
<dbReference type="GO" id="GO:0004674">
    <property type="term" value="F:protein serine/threonine kinase activity"/>
    <property type="evidence" value="ECO:0007669"/>
    <property type="project" value="UniProtKB-KW"/>
</dbReference>
<dbReference type="PANTHER" id="PTHR43289:SF34">
    <property type="entry name" value="SERINE_THREONINE-PROTEIN KINASE YBDM-RELATED"/>
    <property type="match status" value="1"/>
</dbReference>
<dbReference type="InterPro" id="IPR008271">
    <property type="entry name" value="Ser/Thr_kinase_AS"/>
</dbReference>
<dbReference type="Pfam" id="PF00069">
    <property type="entry name" value="Pkinase"/>
    <property type="match status" value="2"/>
</dbReference>
<evidence type="ECO:0000256" key="5">
    <source>
        <dbReference type="SAM" id="Phobius"/>
    </source>
</evidence>
<dbReference type="Gene3D" id="3.30.200.20">
    <property type="entry name" value="Phosphorylase Kinase, domain 1"/>
    <property type="match status" value="1"/>
</dbReference>
<keyword evidence="3 7" id="KW-0418">Kinase</keyword>
<keyword evidence="1" id="KW-0808">Transferase</keyword>
<evidence type="ECO:0000256" key="1">
    <source>
        <dbReference type="ARBA" id="ARBA00022679"/>
    </source>
</evidence>
<feature type="transmembrane region" description="Helical" evidence="5">
    <location>
        <begin position="516"/>
        <end position="540"/>
    </location>
</feature>
<evidence type="ECO:0000256" key="4">
    <source>
        <dbReference type="ARBA" id="ARBA00022840"/>
    </source>
</evidence>
<dbReference type="SUPFAM" id="SSF56112">
    <property type="entry name" value="Protein kinase-like (PK-like)"/>
    <property type="match status" value="2"/>
</dbReference>
<keyword evidence="4" id="KW-0067">ATP-binding</keyword>
<proteinExistence type="predicted"/>
<feature type="domain" description="Protein kinase" evidence="6">
    <location>
        <begin position="6"/>
        <end position="247"/>
    </location>
</feature>
<dbReference type="SMART" id="SM00220">
    <property type="entry name" value="S_TKc"/>
    <property type="match status" value="2"/>
</dbReference>
<dbReference type="AlphaFoldDB" id="A0A3B0XSS3"/>
<evidence type="ECO:0000313" key="7">
    <source>
        <dbReference type="EMBL" id="VAW64909.1"/>
    </source>
</evidence>
<sequence length="557" mass="63500">MHLDGYSNLTKFATGGMATVYKARQISLNRIVAVKLLSAEFLWDREAQDLFDQESLVIAQLTHPNIIHIIDRGLTEKGRPYFVMEYIQGSELSEIIHKEKLSLNSKINLLMQICKGMSAAHKNGVIHRDIKPSNFLLDADGHLYILDFGIAWLAANGKPENIVGTPDYMSPEQFTHPERVSHLSDIYSLGIIMYEMFMGQLPPGNNKQRSAKLENLPPDLSALIEKCLKTQPHERPSSADEIRLQLLKFTQGAHLNQQQKSEANTALNNTNNKFSLLDLIKKTKYGAVYLFEDRNRHSLMVIKKCSRSFAGYQEAKLLSKLSHPNIITIYGTSKNLNAFIIVMQHLAGGSLQDRLVRKFTLKQFLPIAKAICEAMIFAHNNDITHKNLRPSNILYDNSGNIKLSDFGLEEHYVNDSDSNDWYQPKDRGCSSKTRDMYSTGAIFYRMLTGKQVDFLNKRIQSEDAFSSLNAEIQKVLKDMMEEDSNNHYQSFDQLLPDLKKLGQAARKKSQKKLNRLSRLLFIVFMLSVLAGFIAGLYFYFNPSEQQMLMEFLRSNLP</sequence>
<evidence type="ECO:0000259" key="6">
    <source>
        <dbReference type="PROSITE" id="PS50011"/>
    </source>
</evidence>
<dbReference type="InterPro" id="IPR000719">
    <property type="entry name" value="Prot_kinase_dom"/>
</dbReference>
<protein>
    <submittedName>
        <fullName evidence="7">Serine/threonine protein kinase</fullName>
    </submittedName>
</protein>
<dbReference type="InterPro" id="IPR011009">
    <property type="entry name" value="Kinase-like_dom_sf"/>
</dbReference>
<dbReference type="PROSITE" id="PS50011">
    <property type="entry name" value="PROTEIN_KINASE_DOM"/>
    <property type="match status" value="2"/>
</dbReference>
<keyword evidence="2" id="KW-0547">Nucleotide-binding</keyword>
<dbReference type="CDD" id="cd14014">
    <property type="entry name" value="STKc_PknB_like"/>
    <property type="match status" value="1"/>
</dbReference>
<keyword evidence="5" id="KW-0472">Membrane</keyword>
<accession>A0A3B0XSS3</accession>
<dbReference type="PANTHER" id="PTHR43289">
    <property type="entry name" value="MITOGEN-ACTIVATED PROTEIN KINASE KINASE KINASE 20-RELATED"/>
    <property type="match status" value="1"/>
</dbReference>
<name>A0A3B0XSS3_9ZZZZ</name>
<evidence type="ECO:0000256" key="2">
    <source>
        <dbReference type="ARBA" id="ARBA00022741"/>
    </source>
</evidence>
<reference evidence="7" key="1">
    <citation type="submission" date="2018-06" db="EMBL/GenBank/DDBJ databases">
        <authorList>
            <person name="Zhirakovskaya E."/>
        </authorList>
    </citation>
    <scope>NUCLEOTIDE SEQUENCE</scope>
</reference>
<keyword evidence="5" id="KW-0812">Transmembrane</keyword>
<dbReference type="Gene3D" id="1.10.510.10">
    <property type="entry name" value="Transferase(Phosphotransferase) domain 1"/>
    <property type="match status" value="2"/>
</dbReference>
<dbReference type="EMBL" id="UOFI01000058">
    <property type="protein sequence ID" value="VAW64909.1"/>
    <property type="molecule type" value="Genomic_DNA"/>
</dbReference>
<dbReference type="PROSITE" id="PS00108">
    <property type="entry name" value="PROTEIN_KINASE_ST"/>
    <property type="match status" value="1"/>
</dbReference>
<keyword evidence="7" id="KW-0723">Serine/threonine-protein kinase</keyword>
<dbReference type="GO" id="GO:0005524">
    <property type="term" value="F:ATP binding"/>
    <property type="evidence" value="ECO:0007669"/>
    <property type="project" value="UniProtKB-KW"/>
</dbReference>
<organism evidence="7">
    <name type="scientific">hydrothermal vent metagenome</name>
    <dbReference type="NCBI Taxonomy" id="652676"/>
    <lineage>
        <taxon>unclassified sequences</taxon>
        <taxon>metagenomes</taxon>
        <taxon>ecological metagenomes</taxon>
    </lineage>
</organism>
<evidence type="ECO:0000256" key="3">
    <source>
        <dbReference type="ARBA" id="ARBA00022777"/>
    </source>
</evidence>
<feature type="domain" description="Protein kinase" evidence="6">
    <location>
        <begin position="274"/>
        <end position="522"/>
    </location>
</feature>
<gene>
    <name evidence="7" type="ORF">MNBD_GAMMA09-802</name>
</gene>